<keyword evidence="16" id="KW-0418">Kinase</keyword>
<evidence type="ECO:0000256" key="7">
    <source>
        <dbReference type="ARBA" id="ARBA00022989"/>
    </source>
</evidence>
<dbReference type="EMBL" id="RBPJ01000077">
    <property type="protein sequence ID" value="RMO01000.1"/>
    <property type="molecule type" value="Genomic_DNA"/>
</dbReference>
<keyword evidence="6 12" id="KW-0812">Transmembrane</keyword>
<organism evidence="16 17">
    <name type="scientific">Pseudomonas cannabina</name>
    <dbReference type="NCBI Taxonomy" id="86840"/>
    <lineage>
        <taxon>Bacteria</taxon>
        <taxon>Pseudomonadati</taxon>
        <taxon>Pseudomonadota</taxon>
        <taxon>Gammaproteobacteria</taxon>
        <taxon>Pseudomonadales</taxon>
        <taxon>Pseudomonadaceae</taxon>
        <taxon>Pseudomonas</taxon>
    </lineage>
</organism>
<dbReference type="InterPro" id="IPR004090">
    <property type="entry name" value="Chemotax_Me-accpt_rcpt"/>
</dbReference>
<keyword evidence="8 12" id="KW-0472">Membrane</keyword>
<dbReference type="InterPro" id="IPR004089">
    <property type="entry name" value="MCPsignal_dom"/>
</dbReference>
<feature type="transmembrane region" description="Helical" evidence="12">
    <location>
        <begin position="222"/>
        <end position="244"/>
    </location>
</feature>
<feature type="transmembrane region" description="Helical" evidence="12">
    <location>
        <begin position="45"/>
        <end position="64"/>
    </location>
</feature>
<dbReference type="PANTHER" id="PTHR32089">
    <property type="entry name" value="METHYL-ACCEPTING CHEMOTAXIS PROTEIN MCPB"/>
    <property type="match status" value="1"/>
</dbReference>
<keyword evidence="3" id="KW-0488">Methylation</keyword>
<dbReference type="CDD" id="cd06225">
    <property type="entry name" value="HAMP"/>
    <property type="match status" value="1"/>
</dbReference>
<evidence type="ECO:0000259" key="13">
    <source>
        <dbReference type="PROSITE" id="PS50111"/>
    </source>
</evidence>
<dbReference type="GO" id="GO:0007165">
    <property type="term" value="P:signal transduction"/>
    <property type="evidence" value="ECO:0007669"/>
    <property type="project" value="UniProtKB-KW"/>
</dbReference>
<keyword evidence="9 11" id="KW-0807">Transducer</keyword>
<dbReference type="PANTHER" id="PTHR32089:SF119">
    <property type="entry name" value="METHYL-ACCEPTING CHEMOTAXIS PROTEIN CTPL"/>
    <property type="match status" value="1"/>
</dbReference>
<dbReference type="PRINTS" id="PR00260">
    <property type="entry name" value="CHEMTRNSDUCR"/>
</dbReference>
<name>A0A3M3RX31_PSECA</name>
<dbReference type="Gene3D" id="1.10.287.950">
    <property type="entry name" value="Methyl-accepting chemotaxis protein"/>
    <property type="match status" value="1"/>
</dbReference>
<dbReference type="SUPFAM" id="SSF58104">
    <property type="entry name" value="Methyl-accepting chemotaxis protein (MCP) signaling domain"/>
    <property type="match status" value="1"/>
</dbReference>
<dbReference type="CDD" id="cd11386">
    <property type="entry name" value="MCP_signal"/>
    <property type="match status" value="1"/>
</dbReference>
<comment type="caution">
    <text evidence="16">The sequence shown here is derived from an EMBL/GenBank/DDBJ whole genome shotgun (WGS) entry which is preliminary data.</text>
</comment>
<evidence type="ECO:0000256" key="11">
    <source>
        <dbReference type="PROSITE-ProRule" id="PRU00284"/>
    </source>
</evidence>
<evidence type="ECO:0000256" key="6">
    <source>
        <dbReference type="ARBA" id="ARBA00022692"/>
    </source>
</evidence>
<feature type="domain" description="Methyl-accepting transducer" evidence="13">
    <location>
        <begin position="304"/>
        <end position="540"/>
    </location>
</feature>
<evidence type="ECO:0000256" key="1">
    <source>
        <dbReference type="ARBA" id="ARBA00004429"/>
    </source>
</evidence>
<comment type="similarity">
    <text evidence="10">Belongs to the methyl-accepting chemotaxis (MCP) protein family.</text>
</comment>
<dbReference type="Pfam" id="PF00672">
    <property type="entry name" value="HAMP"/>
    <property type="match status" value="1"/>
</dbReference>
<dbReference type="AlphaFoldDB" id="A0A3M3RX31"/>
<evidence type="ECO:0000256" key="12">
    <source>
        <dbReference type="SAM" id="Phobius"/>
    </source>
</evidence>
<feature type="domain" description="HAMP" evidence="15">
    <location>
        <begin position="245"/>
        <end position="299"/>
    </location>
</feature>
<keyword evidence="5" id="KW-0997">Cell inner membrane</keyword>
<dbReference type="PROSITE" id="PS50111">
    <property type="entry name" value="CHEMOTAXIS_TRANSDUC_2"/>
    <property type="match status" value="1"/>
</dbReference>
<dbReference type="GO" id="GO:0006935">
    <property type="term" value="P:chemotaxis"/>
    <property type="evidence" value="ECO:0007669"/>
    <property type="project" value="UniProtKB-KW"/>
</dbReference>
<dbReference type="GO" id="GO:0005886">
    <property type="term" value="C:plasma membrane"/>
    <property type="evidence" value="ECO:0007669"/>
    <property type="project" value="UniProtKB-SubCell"/>
</dbReference>
<keyword evidence="7 12" id="KW-1133">Transmembrane helix</keyword>
<evidence type="ECO:0000259" key="14">
    <source>
        <dbReference type="PROSITE" id="PS50192"/>
    </source>
</evidence>
<dbReference type="SMART" id="SM00304">
    <property type="entry name" value="HAMP"/>
    <property type="match status" value="1"/>
</dbReference>
<dbReference type="InterPro" id="IPR033480">
    <property type="entry name" value="sCache_2"/>
</dbReference>
<keyword evidence="2" id="KW-1003">Cell membrane</keyword>
<comment type="subcellular location">
    <subcellularLocation>
        <location evidence="1">Cell inner membrane</location>
        <topology evidence="1">Multi-pass membrane protein</topology>
    </subcellularLocation>
</comment>
<evidence type="ECO:0000256" key="10">
    <source>
        <dbReference type="ARBA" id="ARBA00029447"/>
    </source>
</evidence>
<evidence type="ECO:0000256" key="5">
    <source>
        <dbReference type="ARBA" id="ARBA00022519"/>
    </source>
</evidence>
<evidence type="ECO:0000256" key="9">
    <source>
        <dbReference type="ARBA" id="ARBA00023224"/>
    </source>
</evidence>
<proteinExistence type="inferred from homology"/>
<dbReference type="GO" id="GO:0016301">
    <property type="term" value="F:kinase activity"/>
    <property type="evidence" value="ECO:0007669"/>
    <property type="project" value="UniProtKB-KW"/>
</dbReference>
<gene>
    <name evidence="16" type="ORF">ALQ51_05223</name>
</gene>
<evidence type="ECO:0000256" key="4">
    <source>
        <dbReference type="ARBA" id="ARBA00022500"/>
    </source>
</evidence>
<dbReference type="InterPro" id="IPR003660">
    <property type="entry name" value="HAMP_dom"/>
</dbReference>
<sequence length="576" mass="62424">MFAANAPRCLKGSAVRLCAGQPPRRKITDRVKIMNMRSLSISRRLWLILIVSVLMLLVLAAVLLRQTHEDLYRAKAEKTMHVVQTASGILTFYQGLEAAGSMTREAAQQQALKEIKSLRYSQSDYFWINDLQPVMIMHPTNSKLEGQNLSAIRDPDGFAVFNEMVTIVKSKGAGMVDYRWPKPGASEPVKKTSYVQLFQPWGWILGSGVYVDDVAAEFKAQLWNAGIFIAGIVAVMVLLLVMIVRSIVRPLRAAVDAMANIASGESDLTRTLETHGKDEITELGTHFNSFIAKLRNVVGLLQNSSVALGQAAGELGGNAEQAQNRSQQQSQQMDLVATAVNEVTYGVQDVAKNAEHAASEMRDAESQARQGQVNIDNSLRQIEHLSGTIGQAVDVMQSLASESTQIGSVLEVISSIAEQTNLLALNAAIEAARAGEQGRGFAVVADEVRLLAQRTQKSTAEIQAMIERLQKHSDAAVKVIGDSSRSSQLTIEQANQAGQSLTSISQALRNLNSLNASIASATLQQSHVVDDINQNVTQAAQLSQSTALAAEQSTAASLHLKGLSEELTTLLKQFRV</sequence>
<dbReference type="PROSITE" id="PS50885">
    <property type="entry name" value="HAMP"/>
    <property type="match status" value="1"/>
</dbReference>
<evidence type="ECO:0000313" key="16">
    <source>
        <dbReference type="EMBL" id="RMO01000.1"/>
    </source>
</evidence>
<evidence type="ECO:0000313" key="17">
    <source>
        <dbReference type="Proteomes" id="UP000270524"/>
    </source>
</evidence>
<evidence type="ECO:0000256" key="3">
    <source>
        <dbReference type="ARBA" id="ARBA00022481"/>
    </source>
</evidence>
<dbReference type="Gene3D" id="3.30.450.20">
    <property type="entry name" value="PAS domain"/>
    <property type="match status" value="1"/>
</dbReference>
<dbReference type="Pfam" id="PF08269">
    <property type="entry name" value="dCache_2"/>
    <property type="match status" value="1"/>
</dbReference>
<dbReference type="InterPro" id="IPR004010">
    <property type="entry name" value="Double_Cache_2"/>
</dbReference>
<evidence type="ECO:0000259" key="15">
    <source>
        <dbReference type="PROSITE" id="PS50885"/>
    </source>
</evidence>
<dbReference type="GO" id="GO:0004888">
    <property type="term" value="F:transmembrane signaling receptor activity"/>
    <property type="evidence" value="ECO:0007669"/>
    <property type="project" value="InterPro"/>
</dbReference>
<dbReference type="SMART" id="SM01049">
    <property type="entry name" value="Cache_2"/>
    <property type="match status" value="1"/>
</dbReference>
<dbReference type="PROSITE" id="PS50192">
    <property type="entry name" value="T_SNARE"/>
    <property type="match status" value="1"/>
</dbReference>
<reference evidence="16 17" key="1">
    <citation type="submission" date="2018-08" db="EMBL/GenBank/DDBJ databases">
        <title>Recombination of ecologically and evolutionarily significant loci maintains genetic cohesion in the Pseudomonas syringae species complex.</title>
        <authorList>
            <person name="Dillon M."/>
            <person name="Thakur S."/>
            <person name="Almeida R.N.D."/>
            <person name="Weir B.S."/>
            <person name="Guttman D.S."/>
        </authorList>
    </citation>
    <scope>NUCLEOTIDE SEQUENCE [LARGE SCALE GENOMIC DNA]</scope>
    <source>
        <strain evidence="16 17">ICMP 15203</strain>
    </source>
</reference>
<keyword evidence="16" id="KW-0808">Transferase</keyword>
<protein>
    <submittedName>
        <fullName evidence="16">Histidine kinase, HAMP region: chemotaxis sensory transducer</fullName>
    </submittedName>
</protein>
<feature type="domain" description="T-SNARE coiled-coil homology" evidence="14">
    <location>
        <begin position="491"/>
        <end position="539"/>
    </location>
</feature>
<dbReference type="InterPro" id="IPR000727">
    <property type="entry name" value="T_SNARE_dom"/>
</dbReference>
<dbReference type="FunFam" id="1.10.287.950:FF:000001">
    <property type="entry name" value="Methyl-accepting chemotaxis sensory transducer"/>
    <property type="match status" value="1"/>
</dbReference>
<dbReference type="Proteomes" id="UP000270524">
    <property type="component" value="Unassembled WGS sequence"/>
</dbReference>
<evidence type="ECO:0000256" key="8">
    <source>
        <dbReference type="ARBA" id="ARBA00023136"/>
    </source>
</evidence>
<dbReference type="SMART" id="SM00283">
    <property type="entry name" value="MA"/>
    <property type="match status" value="1"/>
</dbReference>
<evidence type="ECO:0000256" key="2">
    <source>
        <dbReference type="ARBA" id="ARBA00022475"/>
    </source>
</evidence>
<keyword evidence="4" id="KW-0145">Chemotaxis</keyword>
<accession>A0A3M3RX31</accession>
<dbReference type="Pfam" id="PF00015">
    <property type="entry name" value="MCPsignal"/>
    <property type="match status" value="1"/>
</dbReference>